<dbReference type="AlphaFoldDB" id="A0A4Y3KPR5"/>
<dbReference type="Pfam" id="PF01784">
    <property type="entry name" value="DUF34_NIF3"/>
    <property type="match status" value="1"/>
</dbReference>
<dbReference type="GO" id="GO:0005737">
    <property type="term" value="C:cytoplasm"/>
    <property type="evidence" value="ECO:0007669"/>
    <property type="project" value="TreeGrafter"/>
</dbReference>
<name>A0A4Y3KPR5_9CELL</name>
<evidence type="ECO:0000256" key="2">
    <source>
        <dbReference type="ARBA" id="ARBA00011643"/>
    </source>
</evidence>
<comment type="caution">
    <text evidence="6">The sequence shown here is derived from an EMBL/GenBank/DDBJ whole genome shotgun (WGS) entry which is preliminary data.</text>
</comment>
<feature type="binding site" evidence="5">
    <location>
        <position position="83"/>
    </location>
    <ligand>
        <name>a divalent metal cation</name>
        <dbReference type="ChEBI" id="CHEBI:60240"/>
        <label>1</label>
    </ligand>
</feature>
<evidence type="ECO:0000256" key="1">
    <source>
        <dbReference type="ARBA" id="ARBA00006964"/>
    </source>
</evidence>
<accession>A0A4Y3KPR5</accession>
<dbReference type="SUPFAM" id="SSF102705">
    <property type="entry name" value="NIF3 (NGG1p interacting factor 3)-like"/>
    <property type="match status" value="1"/>
</dbReference>
<dbReference type="Gene3D" id="3.40.1390.30">
    <property type="entry name" value="NIF3 (NGG1p interacting factor 3)-like"/>
    <property type="match status" value="2"/>
</dbReference>
<evidence type="ECO:0000313" key="6">
    <source>
        <dbReference type="EMBL" id="GEA84868.1"/>
    </source>
</evidence>
<dbReference type="InterPro" id="IPR036069">
    <property type="entry name" value="DUF34/NIF3_sf"/>
</dbReference>
<dbReference type="EMBL" id="BJLQ01000021">
    <property type="protein sequence ID" value="GEA84868.1"/>
    <property type="molecule type" value="Genomic_DNA"/>
</dbReference>
<sequence length="286" mass="30012">MRSLLVVGASTRVTRVAGVTVTARQVAERIGTHVGVPPRPTTVDGFLAGDPDAPIRGIAVTMMATLDVLQRAAARGLDLVVTHEPLYFDHHGASDEALASAGDPVFAAKAAFVAEHGLVVLHQHDAWHDREPDGIQTGVARALGWLEHARAGDHEVYDLPPTTLGALAAHVAEALGARALRYVGDPDAAVSAVGLQPGFQGFVHNRALIARADVDAIVIGEAHEWETGEYAADAATAGLCAGVVVVGHVPSEQEGMAEYARSLRELLPEVPVELVATADPFRTVTR</sequence>
<organism evidence="6 7">
    <name type="scientific">Cellulomonas gelida</name>
    <dbReference type="NCBI Taxonomy" id="1712"/>
    <lineage>
        <taxon>Bacteria</taxon>
        <taxon>Bacillati</taxon>
        <taxon>Actinomycetota</taxon>
        <taxon>Actinomycetes</taxon>
        <taxon>Micrococcales</taxon>
        <taxon>Cellulomonadaceae</taxon>
        <taxon>Cellulomonas</taxon>
    </lineage>
</organism>
<proteinExistence type="inferred from homology"/>
<evidence type="ECO:0000256" key="5">
    <source>
        <dbReference type="PIRSR" id="PIRSR602678-1"/>
    </source>
</evidence>
<evidence type="ECO:0000313" key="7">
    <source>
        <dbReference type="Proteomes" id="UP000320461"/>
    </source>
</evidence>
<comment type="subunit">
    <text evidence="2">Homohexamer.</text>
</comment>
<comment type="similarity">
    <text evidence="1">Belongs to the GTP cyclohydrolase I type 2/NIF3 family.</text>
</comment>
<feature type="binding site" evidence="5">
    <location>
        <position position="252"/>
    </location>
    <ligand>
        <name>a divalent metal cation</name>
        <dbReference type="ChEBI" id="CHEBI:60240"/>
        <label>1</label>
    </ligand>
</feature>
<dbReference type="Proteomes" id="UP000320461">
    <property type="component" value="Unassembled WGS sequence"/>
</dbReference>
<reference evidence="6 7" key="1">
    <citation type="submission" date="2019-06" db="EMBL/GenBank/DDBJ databases">
        <title>Whole genome shotgun sequence of Cellulomonas gelida NBRC 3748.</title>
        <authorList>
            <person name="Hosoyama A."/>
            <person name="Uohara A."/>
            <person name="Ohji S."/>
            <person name="Ichikawa N."/>
        </authorList>
    </citation>
    <scope>NUCLEOTIDE SEQUENCE [LARGE SCALE GENOMIC DNA]</scope>
    <source>
        <strain evidence="6 7">NBRC 3748</strain>
    </source>
</reference>
<evidence type="ECO:0000256" key="3">
    <source>
        <dbReference type="ARBA" id="ARBA00022112"/>
    </source>
</evidence>
<dbReference type="GO" id="GO:0046872">
    <property type="term" value="F:metal ion binding"/>
    <property type="evidence" value="ECO:0007669"/>
    <property type="project" value="UniProtKB-KW"/>
</dbReference>
<keyword evidence="4 5" id="KW-0479">Metal-binding</keyword>
<dbReference type="PANTHER" id="PTHR13799">
    <property type="entry name" value="NGG1 INTERACTING FACTOR 3"/>
    <property type="match status" value="1"/>
</dbReference>
<dbReference type="InterPro" id="IPR002678">
    <property type="entry name" value="DUF34/NIF3"/>
</dbReference>
<feature type="binding site" evidence="5">
    <location>
        <position position="129"/>
    </location>
    <ligand>
        <name>a divalent metal cation</name>
        <dbReference type="ChEBI" id="CHEBI:60240"/>
        <label>1</label>
    </ligand>
</feature>
<gene>
    <name evidence="6" type="ORF">CGE01nite_21190</name>
</gene>
<evidence type="ECO:0000256" key="4">
    <source>
        <dbReference type="ARBA" id="ARBA00022723"/>
    </source>
</evidence>
<protein>
    <recommendedName>
        <fullName evidence="3">GTP cyclohydrolase 1 type 2 homolog</fullName>
    </recommendedName>
</protein>
<dbReference type="PANTHER" id="PTHR13799:SF14">
    <property type="entry name" value="GTP CYCLOHYDROLASE 1 TYPE 2 HOMOLOG"/>
    <property type="match status" value="1"/>
</dbReference>
<keyword evidence="7" id="KW-1185">Reference proteome</keyword>
<feature type="binding site" evidence="5">
    <location>
        <position position="248"/>
    </location>
    <ligand>
        <name>a divalent metal cation</name>
        <dbReference type="ChEBI" id="CHEBI:60240"/>
        <label>1</label>
    </ligand>
</feature>